<protein>
    <submittedName>
        <fullName evidence="2">Pteridine-dependent deoxygenase like protein</fullName>
    </submittedName>
</protein>
<dbReference type="KEGG" id="tni:TVNIR_0102"/>
<reference evidence="2" key="1">
    <citation type="submission" date="2015-12" db="EMBL/GenBank/DDBJ databases">
        <authorList>
            <person name="Tikhonova T.V."/>
            <person name="Pavlov A.R."/>
            <person name="Beletsky A.V."/>
            <person name="Mardanov A.V."/>
            <person name="Sorokin D.Y."/>
            <person name="Ravin N.V."/>
            <person name="Popov V.O."/>
        </authorList>
    </citation>
    <scope>NUCLEOTIDE SEQUENCE</scope>
    <source>
        <strain evidence="2">DSM 14787</strain>
    </source>
</reference>
<dbReference type="STRING" id="1255043.TVNIR_0102"/>
<gene>
    <name evidence="2" type="ordered locus">TVNIR_0102</name>
</gene>
<evidence type="ECO:0000313" key="2">
    <source>
        <dbReference type="EMBL" id="AGA31815.1"/>
    </source>
</evidence>
<dbReference type="InterPro" id="IPR049368">
    <property type="entry name" value="FkbO_Hyg5-like_N"/>
</dbReference>
<dbReference type="Proteomes" id="UP000010809">
    <property type="component" value="Chromosome"/>
</dbReference>
<dbReference type="Pfam" id="PF21168">
    <property type="entry name" value="FkbO_Hyg5-like_N"/>
    <property type="match status" value="1"/>
</dbReference>
<name>L0DS45_THIND</name>
<evidence type="ECO:0000259" key="1">
    <source>
        <dbReference type="Pfam" id="PF21168"/>
    </source>
</evidence>
<dbReference type="eggNOG" id="COG0251">
    <property type="taxonomic scope" value="Bacteria"/>
</dbReference>
<dbReference type="InterPro" id="IPR035959">
    <property type="entry name" value="RutC-like_sf"/>
</dbReference>
<sequence length="312" mass="34122">MLDTDVAVAAEAATDACLHVHADHPPGIQLAPNCLSIAPGLRSLSRDPLIEIWSLPGTGRAARAGTVYLLEHEDALFAAWHRPDDALEANTRDAYRDLFLAIQARGFTYPIRIWNYFSRIHAEECGLERYQSFCIGRARALEELGVAEDRMPAATAIGTGAPGLFVYLIAAREPGAAVENPRQVSAYHYPEQYSPESPAFARATRIETADGPQLLLSGTASITGHESRHAGDCPAQAREILANLDALHAAAGADIPPPAWLRVYLRRPEDRPDVASVLAEHYPRLPPLQWVQGDVCRRELLVEIEGVYARTP</sequence>
<dbReference type="SUPFAM" id="SSF55298">
    <property type="entry name" value="YjgF-like"/>
    <property type="match status" value="1"/>
</dbReference>
<dbReference type="Gene3D" id="3.30.1330.40">
    <property type="entry name" value="RutC-like"/>
    <property type="match status" value="1"/>
</dbReference>
<keyword evidence="3" id="KW-1185">Reference proteome</keyword>
<accession>L0DS45</accession>
<dbReference type="AlphaFoldDB" id="L0DS45"/>
<evidence type="ECO:0000313" key="3">
    <source>
        <dbReference type="Proteomes" id="UP000010809"/>
    </source>
</evidence>
<organism evidence="2 3">
    <name type="scientific">Thioalkalivibrio nitratireducens (strain DSM 14787 / UNIQEM 213 / ALEN2)</name>
    <dbReference type="NCBI Taxonomy" id="1255043"/>
    <lineage>
        <taxon>Bacteria</taxon>
        <taxon>Pseudomonadati</taxon>
        <taxon>Pseudomonadota</taxon>
        <taxon>Gammaproteobacteria</taxon>
        <taxon>Chromatiales</taxon>
        <taxon>Ectothiorhodospiraceae</taxon>
        <taxon>Thioalkalivibrio</taxon>
    </lineage>
</organism>
<dbReference type="EMBL" id="CP003989">
    <property type="protein sequence ID" value="AGA31815.1"/>
    <property type="molecule type" value="Genomic_DNA"/>
</dbReference>
<feature type="domain" description="Chorismatase FkbO/Hyg5-like N-terminal" evidence="1">
    <location>
        <begin position="51"/>
        <end position="170"/>
    </location>
</feature>
<proteinExistence type="predicted"/>
<dbReference type="PATRIC" id="fig|1255043.3.peg.102"/>
<dbReference type="HOGENOM" id="CLU_060951_0_0_6"/>